<dbReference type="AlphaFoldDB" id="A0A7R7VV04"/>
<name>A0A7R7VV04_ASPCH</name>
<sequence length="118" mass="13457">MTMMRMPRLATVISEDSRDDADFKFSSSEDEIDAARRQFVTEEHQLLARPQQLTDPWNLIPAEDERRARACSQSPALLVPKISRPVDGREAPHPRRQLTPQCPIAEFQMSKLVSSSHT</sequence>
<organism evidence="1 2">
    <name type="scientific">Aspergillus chevalieri</name>
    <name type="common">Eurotium chevalieri</name>
    <dbReference type="NCBI Taxonomy" id="182096"/>
    <lineage>
        <taxon>Eukaryota</taxon>
        <taxon>Fungi</taxon>
        <taxon>Dikarya</taxon>
        <taxon>Ascomycota</taxon>
        <taxon>Pezizomycotina</taxon>
        <taxon>Eurotiomycetes</taxon>
        <taxon>Eurotiomycetidae</taxon>
        <taxon>Eurotiales</taxon>
        <taxon>Aspergillaceae</taxon>
        <taxon>Aspergillus</taxon>
        <taxon>Aspergillus subgen. Aspergillus</taxon>
    </lineage>
</organism>
<reference evidence="1" key="2">
    <citation type="submission" date="2021-02" db="EMBL/GenBank/DDBJ databases">
        <title>Aspergillus chevalieri M1 genome sequence.</title>
        <authorList>
            <person name="Kadooka C."/>
            <person name="Mori K."/>
            <person name="Futagami T."/>
        </authorList>
    </citation>
    <scope>NUCLEOTIDE SEQUENCE</scope>
    <source>
        <strain evidence="1">M1</strain>
    </source>
</reference>
<dbReference type="EMBL" id="AP024421">
    <property type="protein sequence ID" value="BCR90639.1"/>
    <property type="molecule type" value="Genomic_DNA"/>
</dbReference>
<reference evidence="1" key="1">
    <citation type="submission" date="2021-01" db="EMBL/GenBank/DDBJ databases">
        <authorList>
            <consortium name="Aspergillus chevalieri M1 genome sequencing consortium"/>
            <person name="Kazuki M."/>
            <person name="Futagami T."/>
        </authorList>
    </citation>
    <scope>NUCLEOTIDE SEQUENCE</scope>
    <source>
        <strain evidence="1">M1</strain>
    </source>
</reference>
<accession>A0A7R7VV04</accession>
<dbReference type="GeneID" id="66984997"/>
<gene>
    <name evidence="1" type="ORF">ACHE_60525A</name>
</gene>
<dbReference type="KEGG" id="ache:ACHE_60525A"/>
<dbReference type="RefSeq" id="XP_043139161.1">
    <property type="nucleotide sequence ID" value="XM_043281709.1"/>
</dbReference>
<proteinExistence type="predicted"/>
<dbReference type="Proteomes" id="UP000637239">
    <property type="component" value="Chromosome 6"/>
</dbReference>
<keyword evidence="2" id="KW-1185">Reference proteome</keyword>
<protein>
    <submittedName>
        <fullName evidence="1">Uncharacterized protein</fullName>
    </submittedName>
</protein>
<evidence type="ECO:0000313" key="1">
    <source>
        <dbReference type="EMBL" id="BCR90639.1"/>
    </source>
</evidence>
<evidence type="ECO:0000313" key="2">
    <source>
        <dbReference type="Proteomes" id="UP000637239"/>
    </source>
</evidence>